<reference evidence="2 3" key="1">
    <citation type="submission" date="2024-02" db="EMBL/GenBank/DDBJ databases">
        <title>Bacteria isolated from the canopy kelp, Nereocystis luetkeana.</title>
        <authorList>
            <person name="Pfister C.A."/>
            <person name="Younker I.T."/>
            <person name="Light S.H."/>
        </authorList>
    </citation>
    <scope>NUCLEOTIDE SEQUENCE [LARGE SCALE GENOMIC DNA]</scope>
    <source>
        <strain evidence="2 3">TI.5.07</strain>
    </source>
</reference>
<dbReference type="GO" id="GO:0016757">
    <property type="term" value="F:glycosyltransferase activity"/>
    <property type="evidence" value="ECO:0007669"/>
    <property type="project" value="UniProtKB-KW"/>
</dbReference>
<dbReference type="Pfam" id="PF00535">
    <property type="entry name" value="Glycos_transf_2"/>
    <property type="match status" value="1"/>
</dbReference>
<keyword evidence="2" id="KW-0328">Glycosyltransferase</keyword>
<comment type="caution">
    <text evidence="2">The sequence shown here is derived from an EMBL/GenBank/DDBJ whole genome shotgun (WGS) entry which is preliminary data.</text>
</comment>
<dbReference type="PANTHER" id="PTHR22916">
    <property type="entry name" value="GLYCOSYLTRANSFERASE"/>
    <property type="match status" value="1"/>
</dbReference>
<dbReference type="EC" id="2.4.-.-" evidence="2"/>
<evidence type="ECO:0000313" key="3">
    <source>
        <dbReference type="Proteomes" id="UP001378242"/>
    </source>
</evidence>
<name>A0ABU9GEB4_COBMA</name>
<dbReference type="RefSeq" id="WP_341542225.1">
    <property type="nucleotide sequence ID" value="NZ_JBAKAP010000006.1"/>
</dbReference>
<dbReference type="SUPFAM" id="SSF53448">
    <property type="entry name" value="Nucleotide-diphospho-sugar transferases"/>
    <property type="match status" value="1"/>
</dbReference>
<sequence>MERNAAQSPFFTIVTPNHNSGDGLERCIASLAANDTAYEHIIIDDASSDDSFLRVERSHAARPPTSLVLCRNAENLGPGPTRNHGLSLARGRYVLFCDADDTFVAGALDTLKAQIVAFDCPQVVVFRYCLQGPQGERESTPLCSQPLERTQMQAFTDFMHDRIVSAPWGKAIRADLACALSFPDLPVSQDGLYNLELFGRAARVLYLPQVLYRFDKRSDGSLTRKPFGNRELARFHRSWQVFDSRYREQFAAVHGLALLEIRALRFVGVSFIMRQAINKTHDDDQVRQVVMSQLRQSSWAALRQLSLKEKALLMSYAFSPSLSRQLIRRSQYAS</sequence>
<dbReference type="Proteomes" id="UP001378242">
    <property type="component" value="Unassembled WGS sequence"/>
</dbReference>
<dbReference type="EMBL" id="JBAKAP010000006">
    <property type="protein sequence ID" value="MEL0616580.1"/>
    <property type="molecule type" value="Genomic_DNA"/>
</dbReference>
<keyword evidence="3" id="KW-1185">Reference proteome</keyword>
<proteinExistence type="predicted"/>
<keyword evidence="2" id="KW-0808">Transferase</keyword>
<dbReference type="InterPro" id="IPR001173">
    <property type="entry name" value="Glyco_trans_2-like"/>
</dbReference>
<dbReference type="PANTHER" id="PTHR22916:SF3">
    <property type="entry name" value="UDP-GLCNAC:BETAGAL BETA-1,3-N-ACETYLGLUCOSAMINYLTRANSFERASE-LIKE PROTEIN 1"/>
    <property type="match status" value="1"/>
</dbReference>
<feature type="domain" description="Glycosyltransferase 2-like" evidence="1">
    <location>
        <begin position="12"/>
        <end position="133"/>
    </location>
</feature>
<dbReference type="Gene3D" id="3.90.550.10">
    <property type="entry name" value="Spore Coat Polysaccharide Biosynthesis Protein SpsA, Chain A"/>
    <property type="match status" value="1"/>
</dbReference>
<accession>A0ABU9GEB4</accession>
<dbReference type="CDD" id="cd00761">
    <property type="entry name" value="Glyco_tranf_GTA_type"/>
    <property type="match status" value="1"/>
</dbReference>
<organism evidence="2 3">
    <name type="scientific">Cobetia marina</name>
    <name type="common">Deleya marina</name>
    <dbReference type="NCBI Taxonomy" id="28258"/>
    <lineage>
        <taxon>Bacteria</taxon>
        <taxon>Pseudomonadati</taxon>
        <taxon>Pseudomonadota</taxon>
        <taxon>Gammaproteobacteria</taxon>
        <taxon>Oceanospirillales</taxon>
        <taxon>Halomonadaceae</taxon>
        <taxon>Cobetia</taxon>
    </lineage>
</organism>
<evidence type="ECO:0000259" key="1">
    <source>
        <dbReference type="Pfam" id="PF00535"/>
    </source>
</evidence>
<gene>
    <name evidence="2" type="ORF">V6243_07015</name>
</gene>
<protein>
    <submittedName>
        <fullName evidence="2">Glycosyltransferase family 2 protein</fullName>
        <ecNumber evidence="2">2.4.-.-</ecNumber>
    </submittedName>
</protein>
<evidence type="ECO:0000313" key="2">
    <source>
        <dbReference type="EMBL" id="MEL0616580.1"/>
    </source>
</evidence>
<dbReference type="InterPro" id="IPR029044">
    <property type="entry name" value="Nucleotide-diphossugar_trans"/>
</dbReference>